<name>A0A840V6X4_9BACT</name>
<dbReference type="Proteomes" id="UP000557717">
    <property type="component" value="Unassembled WGS sequence"/>
</dbReference>
<organism evidence="1 2">
    <name type="scientific">Haloferula luteola</name>
    <dbReference type="NCBI Taxonomy" id="595692"/>
    <lineage>
        <taxon>Bacteria</taxon>
        <taxon>Pseudomonadati</taxon>
        <taxon>Verrucomicrobiota</taxon>
        <taxon>Verrucomicrobiia</taxon>
        <taxon>Verrucomicrobiales</taxon>
        <taxon>Verrucomicrobiaceae</taxon>
        <taxon>Haloferula</taxon>
    </lineage>
</organism>
<proteinExistence type="predicted"/>
<evidence type="ECO:0000313" key="1">
    <source>
        <dbReference type="EMBL" id="MBB5351354.1"/>
    </source>
</evidence>
<comment type="caution">
    <text evidence="1">The sequence shown here is derived from an EMBL/GenBank/DDBJ whole genome shotgun (WGS) entry which is preliminary data.</text>
</comment>
<reference evidence="1 2" key="1">
    <citation type="submission" date="2020-08" db="EMBL/GenBank/DDBJ databases">
        <title>Genomic Encyclopedia of Type Strains, Phase IV (KMG-IV): sequencing the most valuable type-strain genomes for metagenomic binning, comparative biology and taxonomic classification.</title>
        <authorList>
            <person name="Goeker M."/>
        </authorList>
    </citation>
    <scope>NUCLEOTIDE SEQUENCE [LARGE SCALE GENOMIC DNA]</scope>
    <source>
        <strain evidence="1 2">YC6886</strain>
    </source>
</reference>
<keyword evidence="2" id="KW-1185">Reference proteome</keyword>
<gene>
    <name evidence="1" type="ORF">HNR46_001590</name>
</gene>
<dbReference type="EMBL" id="JACHFD010000006">
    <property type="protein sequence ID" value="MBB5351354.1"/>
    <property type="molecule type" value="Genomic_DNA"/>
</dbReference>
<evidence type="ECO:0000313" key="2">
    <source>
        <dbReference type="Proteomes" id="UP000557717"/>
    </source>
</evidence>
<accession>A0A840V6X4</accession>
<sequence>MITRPKPFMETLGFIEKKVPRGELWDSAEWGNQRAAVRVRAIWSAGIEDARFAERTRQLLLDFLTQATEEVVGPDGVKRKALKVGSRADFVKKIREFMLKEGMAKGGFGEVNRNDVTDLRSAARLKLIFDTNIRQAFGYGKWRQSMSPAVRRAFPAARFVRVRGVKEPRLRHAAGEGDVRLKTDFDFWAKWHNDPLIGGFGVPWEPYGFHSGMGQQDVRREEAERLGLKVNEPAPKTPGFNEGLRAEVGKLDPELRRRLAQRLRQIANREGDEMKIKPEVAANPQTAEGVSGVDISSNASVRVRGEMGQQIRRALEAIDRVHGVEFKDSAAAVCSYERRPGAPGGTRGDFNPFDSPKIRITPPIPETPDRGLTIAHETGHYLDHWAFWNGKGDPSPIKPPPNFNPPPYAPALGTWGSFGDEFAGFRQAVEASEAYKALSVDPNLPSRYREYACEPHELFARAYAQWIAIESGDEGMLKALRAEQAAIEGRRQGATQWTDSDFEPIREELRRLFARRGWLRIPFE</sequence>
<dbReference type="RefSeq" id="WP_184017450.1">
    <property type="nucleotide sequence ID" value="NZ_JACHFD010000006.1"/>
</dbReference>
<protein>
    <submittedName>
        <fullName evidence="1">Uncharacterized protein</fullName>
    </submittedName>
</protein>
<dbReference type="AlphaFoldDB" id="A0A840V6X4"/>